<evidence type="ECO:0000256" key="4">
    <source>
        <dbReference type="ARBA" id="ARBA00023172"/>
    </source>
</evidence>
<evidence type="ECO:0000256" key="3">
    <source>
        <dbReference type="ARBA" id="ARBA00023125"/>
    </source>
</evidence>
<keyword evidence="3" id="KW-0238">DNA-binding</keyword>
<comment type="similarity">
    <text evidence="1">Belongs to the site-specific recombinase resolvase family.</text>
</comment>
<name>A0ABS8HH61_9XANT</name>
<dbReference type="Proteomes" id="UP001199206">
    <property type="component" value="Unassembled WGS sequence"/>
</dbReference>
<dbReference type="PANTHER" id="PTHR30461">
    <property type="entry name" value="DNA-INVERTASE FROM LAMBDOID PROPHAGE"/>
    <property type="match status" value="1"/>
</dbReference>
<protein>
    <submittedName>
        <fullName evidence="6">Recombinase family protein</fullName>
    </submittedName>
</protein>
<evidence type="ECO:0000313" key="7">
    <source>
        <dbReference type="Proteomes" id="UP001199206"/>
    </source>
</evidence>
<evidence type="ECO:0000256" key="1">
    <source>
        <dbReference type="ARBA" id="ARBA00009913"/>
    </source>
</evidence>
<dbReference type="InterPro" id="IPR036162">
    <property type="entry name" value="Resolvase-like_N_sf"/>
</dbReference>
<dbReference type="RefSeq" id="WP_029220484.1">
    <property type="nucleotide sequence ID" value="NZ_CAWLZN010000001.1"/>
</dbReference>
<dbReference type="InterPro" id="IPR006119">
    <property type="entry name" value="Resolv_N"/>
</dbReference>
<dbReference type="InterPro" id="IPR050639">
    <property type="entry name" value="SSR_resolvase"/>
</dbReference>
<keyword evidence="4" id="KW-0233">DNA recombination</keyword>
<proteinExistence type="inferred from homology"/>
<dbReference type="SUPFAM" id="SSF53041">
    <property type="entry name" value="Resolvase-like"/>
    <property type="match status" value="1"/>
</dbReference>
<dbReference type="InterPro" id="IPR006118">
    <property type="entry name" value="Recombinase_CS"/>
</dbReference>
<sequence>MAKGRTLQAAPFYLVARLYMRVSTDGQDLERQERIIKEAKAAGYYVAGVYRETASGARPDRPELLRMIEDLQPGEVVIAEKIDRISRLPLADAERLVASIRAKGARLAVPGVVDLSDVAAEAKGVAKVVLESMQDMLLRIALQIARDDYEDRRERQRQGIELAKASGKYCGRPADQAIHARIVALRGRGETIANTARLAGASVTTVKRVWAAHCAQGHAN</sequence>
<accession>A0ABS8HH61</accession>
<comment type="caution">
    <text evidence="6">The sequence shown here is derived from an EMBL/GenBank/DDBJ whole genome shotgun (WGS) entry which is preliminary data.</text>
</comment>
<dbReference type="PROSITE" id="PS51736">
    <property type="entry name" value="RECOMBINASES_3"/>
    <property type="match status" value="1"/>
</dbReference>
<organism evidence="6 7">
    <name type="scientific">Xanthomonas cassavae CFBP 4642</name>
    <dbReference type="NCBI Taxonomy" id="1219375"/>
    <lineage>
        <taxon>Bacteria</taxon>
        <taxon>Pseudomonadati</taxon>
        <taxon>Pseudomonadota</taxon>
        <taxon>Gammaproteobacteria</taxon>
        <taxon>Lysobacterales</taxon>
        <taxon>Lysobacteraceae</taxon>
        <taxon>Xanthomonas</taxon>
    </lineage>
</organism>
<dbReference type="Pfam" id="PF00239">
    <property type="entry name" value="Resolvase"/>
    <property type="match status" value="1"/>
</dbReference>
<evidence type="ECO:0000259" key="5">
    <source>
        <dbReference type="PROSITE" id="PS51736"/>
    </source>
</evidence>
<evidence type="ECO:0000313" key="6">
    <source>
        <dbReference type="EMBL" id="MCC4621458.1"/>
    </source>
</evidence>
<dbReference type="InterPro" id="IPR006120">
    <property type="entry name" value="Resolvase_HTH_dom"/>
</dbReference>
<keyword evidence="2" id="KW-0229">DNA integration</keyword>
<dbReference type="EMBL" id="JAJGQJ010000041">
    <property type="protein sequence ID" value="MCC4621458.1"/>
    <property type="molecule type" value="Genomic_DNA"/>
</dbReference>
<dbReference type="PROSITE" id="PS00398">
    <property type="entry name" value="RECOMBINASES_2"/>
    <property type="match status" value="1"/>
</dbReference>
<feature type="domain" description="Resolvase/invertase-type recombinase catalytic" evidence="5">
    <location>
        <begin position="15"/>
        <end position="159"/>
    </location>
</feature>
<evidence type="ECO:0000256" key="2">
    <source>
        <dbReference type="ARBA" id="ARBA00022908"/>
    </source>
</evidence>
<dbReference type="Pfam" id="PF02796">
    <property type="entry name" value="HTH_7"/>
    <property type="match status" value="1"/>
</dbReference>
<dbReference type="PANTHER" id="PTHR30461:SF26">
    <property type="entry name" value="RESOLVASE HOMOLOG YNEB"/>
    <property type="match status" value="1"/>
</dbReference>
<gene>
    <name evidence="6" type="ORF">LL965_15705</name>
</gene>
<dbReference type="Gene3D" id="3.40.50.1390">
    <property type="entry name" value="Resolvase, N-terminal catalytic domain"/>
    <property type="match status" value="1"/>
</dbReference>
<keyword evidence="7" id="KW-1185">Reference proteome</keyword>
<reference evidence="6 7" key="1">
    <citation type="submission" date="2021-10" db="EMBL/GenBank/DDBJ databases">
        <title>Genome sequencing of Xanthomonas strains from NCPPB.</title>
        <authorList>
            <person name="Hussein R."/>
            <person name="Harrison J."/>
            <person name="Studholme D.J."/>
            <person name="Vicente J."/>
            <person name="Grant M."/>
        </authorList>
    </citation>
    <scope>NUCLEOTIDE SEQUENCE [LARGE SCALE GENOMIC DNA]</scope>
    <source>
        <strain evidence="6 7">NCPPB 101</strain>
    </source>
</reference>
<dbReference type="SMART" id="SM00857">
    <property type="entry name" value="Resolvase"/>
    <property type="match status" value="1"/>
</dbReference>